<feature type="domain" description="KIB1-4 beta-propeller" evidence="1">
    <location>
        <begin position="20"/>
        <end position="154"/>
    </location>
</feature>
<dbReference type="SUPFAM" id="SSF50998">
    <property type="entry name" value="Quinoprotein alcohol dehydrogenase-like"/>
    <property type="match status" value="1"/>
</dbReference>
<dbReference type="PANTHER" id="PTHR44259">
    <property type="entry name" value="OS07G0183000 PROTEIN-RELATED"/>
    <property type="match status" value="1"/>
</dbReference>
<evidence type="ECO:0000259" key="1">
    <source>
        <dbReference type="Pfam" id="PF03478"/>
    </source>
</evidence>
<reference evidence="2 3" key="2">
    <citation type="journal article" date="2017" name="Genome Biol.">
        <title>New reference genome sequences of hot pepper reveal the massive evolution of plant disease-resistance genes by retroduplication.</title>
        <authorList>
            <person name="Kim S."/>
            <person name="Park J."/>
            <person name="Yeom S.I."/>
            <person name="Kim Y.M."/>
            <person name="Seo E."/>
            <person name="Kim K.T."/>
            <person name="Kim M.S."/>
            <person name="Lee J.M."/>
            <person name="Cheong K."/>
            <person name="Shin H.S."/>
            <person name="Kim S.B."/>
            <person name="Han K."/>
            <person name="Lee J."/>
            <person name="Park M."/>
            <person name="Lee H.A."/>
            <person name="Lee H.Y."/>
            <person name="Lee Y."/>
            <person name="Oh S."/>
            <person name="Lee J.H."/>
            <person name="Choi E."/>
            <person name="Choi E."/>
            <person name="Lee S.E."/>
            <person name="Jeon J."/>
            <person name="Kim H."/>
            <person name="Choi G."/>
            <person name="Song H."/>
            <person name="Lee J."/>
            <person name="Lee S.C."/>
            <person name="Kwon J.K."/>
            <person name="Lee H.Y."/>
            <person name="Koo N."/>
            <person name="Hong Y."/>
            <person name="Kim R.W."/>
            <person name="Kang W.H."/>
            <person name="Huh J.H."/>
            <person name="Kang B.C."/>
            <person name="Yang T.J."/>
            <person name="Lee Y.H."/>
            <person name="Bennetzen J.L."/>
            <person name="Choi D."/>
        </authorList>
    </citation>
    <scope>NUCLEOTIDE SEQUENCE [LARGE SCALE GENOMIC DNA]</scope>
    <source>
        <strain evidence="3">cv. CM334</strain>
    </source>
</reference>
<name>A0A2G2YHH9_CAPAN</name>
<evidence type="ECO:0000313" key="2">
    <source>
        <dbReference type="EMBL" id="PHT69212.1"/>
    </source>
</evidence>
<keyword evidence="3" id="KW-1185">Reference proteome</keyword>
<organism evidence="2 3">
    <name type="scientific">Capsicum annuum</name>
    <name type="common">Capsicum pepper</name>
    <dbReference type="NCBI Taxonomy" id="4072"/>
    <lineage>
        <taxon>Eukaryota</taxon>
        <taxon>Viridiplantae</taxon>
        <taxon>Streptophyta</taxon>
        <taxon>Embryophyta</taxon>
        <taxon>Tracheophyta</taxon>
        <taxon>Spermatophyta</taxon>
        <taxon>Magnoliopsida</taxon>
        <taxon>eudicotyledons</taxon>
        <taxon>Gunneridae</taxon>
        <taxon>Pentapetalae</taxon>
        <taxon>asterids</taxon>
        <taxon>lamiids</taxon>
        <taxon>Solanales</taxon>
        <taxon>Solanaceae</taxon>
        <taxon>Solanoideae</taxon>
        <taxon>Capsiceae</taxon>
        <taxon>Capsicum</taxon>
    </lineage>
</organism>
<evidence type="ECO:0000313" key="3">
    <source>
        <dbReference type="Proteomes" id="UP000222542"/>
    </source>
</evidence>
<dbReference type="InterPro" id="IPR050942">
    <property type="entry name" value="F-box_BR-signaling"/>
</dbReference>
<dbReference type="STRING" id="4072.A0A2G2YHH9"/>
<reference evidence="2 3" key="1">
    <citation type="journal article" date="2014" name="Nat. Genet.">
        <title>Genome sequence of the hot pepper provides insights into the evolution of pungency in Capsicum species.</title>
        <authorList>
            <person name="Kim S."/>
            <person name="Park M."/>
            <person name="Yeom S.I."/>
            <person name="Kim Y.M."/>
            <person name="Lee J.M."/>
            <person name="Lee H.A."/>
            <person name="Seo E."/>
            <person name="Choi J."/>
            <person name="Cheong K."/>
            <person name="Kim K.T."/>
            <person name="Jung K."/>
            <person name="Lee G.W."/>
            <person name="Oh S.K."/>
            <person name="Bae C."/>
            <person name="Kim S.B."/>
            <person name="Lee H.Y."/>
            <person name="Kim S.Y."/>
            <person name="Kim M.S."/>
            <person name="Kang B.C."/>
            <person name="Jo Y.D."/>
            <person name="Yang H.B."/>
            <person name="Jeong H.J."/>
            <person name="Kang W.H."/>
            <person name="Kwon J.K."/>
            <person name="Shin C."/>
            <person name="Lim J.Y."/>
            <person name="Park J.H."/>
            <person name="Huh J.H."/>
            <person name="Kim J.S."/>
            <person name="Kim B.D."/>
            <person name="Cohen O."/>
            <person name="Paran I."/>
            <person name="Suh M.C."/>
            <person name="Lee S.B."/>
            <person name="Kim Y.K."/>
            <person name="Shin Y."/>
            <person name="Noh S.J."/>
            <person name="Park J."/>
            <person name="Seo Y.S."/>
            <person name="Kwon S.Y."/>
            <person name="Kim H.A."/>
            <person name="Park J.M."/>
            <person name="Kim H.J."/>
            <person name="Choi S.B."/>
            <person name="Bosland P.W."/>
            <person name="Reeves G."/>
            <person name="Jo S.H."/>
            <person name="Lee B.W."/>
            <person name="Cho H.T."/>
            <person name="Choi H.S."/>
            <person name="Lee M.S."/>
            <person name="Yu Y."/>
            <person name="Do Choi Y."/>
            <person name="Park B.S."/>
            <person name="van Deynze A."/>
            <person name="Ashrafi H."/>
            <person name="Hill T."/>
            <person name="Kim W.T."/>
            <person name="Pai H.S."/>
            <person name="Ahn H.K."/>
            <person name="Yeam I."/>
            <person name="Giovannoni J.J."/>
            <person name="Rose J.K."/>
            <person name="Sorensen I."/>
            <person name="Lee S.J."/>
            <person name="Kim R.W."/>
            <person name="Choi I.Y."/>
            <person name="Choi B.S."/>
            <person name="Lim J.S."/>
            <person name="Lee Y.H."/>
            <person name="Choi D."/>
        </authorList>
    </citation>
    <scope>NUCLEOTIDE SEQUENCE [LARGE SCALE GENOMIC DNA]</scope>
    <source>
        <strain evidence="3">cv. CM334</strain>
    </source>
</reference>
<protein>
    <recommendedName>
        <fullName evidence="1">KIB1-4 beta-propeller domain-containing protein</fullName>
    </recommendedName>
</protein>
<comment type="caution">
    <text evidence="2">The sequence shown here is derived from an EMBL/GenBank/DDBJ whole genome shotgun (WGS) entry which is preliminary data.</text>
</comment>
<feature type="domain" description="KIB1-4 beta-propeller" evidence="1">
    <location>
        <begin position="169"/>
        <end position="225"/>
    </location>
</feature>
<dbReference type="Proteomes" id="UP000222542">
    <property type="component" value="Unassembled WGS sequence"/>
</dbReference>
<proteinExistence type="predicted"/>
<dbReference type="AlphaFoldDB" id="A0A2G2YHH9"/>
<dbReference type="Pfam" id="PF03478">
    <property type="entry name" value="Beta-prop_KIB1-4"/>
    <property type="match status" value="3"/>
</dbReference>
<sequence>MHVLMILGTNQYGSSINTSLYSVTKRKIILELSFPNDDERCCGSSHGWLVFQRSDDIIYLFNPFSGETIHLPSLSYHVDKVVLSKNPSTNPYDVEVVAIVQCGFVPLGLAILRPGSNEWIVMTHGMSRHVVCDVIYYDDRYYVVTSHGRVLSIDKMTLDLNEISGPAPVSVKIYKLVVNPMTQESMFVELDDLGNEALFLSEHSSMSVTASKFSGCIANSVYYTGGPLEMFVLSRRFFRNSLFTSPLRIPQPICMMLRSSLLVWLSYDPGSNEWIVMTHHPGGLSRHHVRDVIYYDDRYYVVASDGSVLSIDKMSLDSTTKFFHLIKSTANELLMVRLSRPNYFLSSRDERPSVEIFKLIVNPMNQESMFAELDDLVDEALFLSEQGSMSVSASKFSGCIANSVYYTSSRLGSNTSGPMLDLVHYQDGTHFSFEGRSSSDIRINMKSVLWIIPTPKFTTNS</sequence>
<dbReference type="PANTHER" id="PTHR44259:SF81">
    <property type="entry name" value="DUF295 DOMAIN-CONTAINING PROTEIN"/>
    <property type="match status" value="1"/>
</dbReference>
<feature type="domain" description="KIB1-4 beta-propeller" evidence="1">
    <location>
        <begin position="242"/>
        <end position="408"/>
    </location>
</feature>
<dbReference type="Gramene" id="PHT69212">
    <property type="protein sequence ID" value="PHT69212"/>
    <property type="gene ID" value="T459_28699"/>
</dbReference>
<gene>
    <name evidence="2" type="ORF">T459_28699</name>
</gene>
<dbReference type="InterPro" id="IPR005174">
    <property type="entry name" value="KIB1-4_b-propeller"/>
</dbReference>
<accession>A0A2G2YHH9</accession>
<dbReference type="InterPro" id="IPR011047">
    <property type="entry name" value="Quinoprotein_ADH-like_sf"/>
</dbReference>
<dbReference type="EMBL" id="AYRZ02000011">
    <property type="protein sequence ID" value="PHT69212.1"/>
    <property type="molecule type" value="Genomic_DNA"/>
</dbReference>